<evidence type="ECO:0000313" key="6">
    <source>
        <dbReference type="EMBL" id="RDI41694.1"/>
    </source>
</evidence>
<keyword evidence="3 5" id="KW-0653">Protein transport</keyword>
<dbReference type="NCBIfam" id="TIGR00809">
    <property type="entry name" value="secB"/>
    <property type="match status" value="1"/>
</dbReference>
<gene>
    <name evidence="5" type="primary">secB</name>
    <name evidence="6" type="ORF">C8D86_11817</name>
</gene>
<proteinExistence type="inferred from homology"/>
<dbReference type="HAMAP" id="MF_00821">
    <property type="entry name" value="SecB"/>
    <property type="match status" value="1"/>
</dbReference>
<dbReference type="PRINTS" id="PR01594">
    <property type="entry name" value="SECBCHAPRONE"/>
</dbReference>
<comment type="subunit">
    <text evidence="5">Homotetramer, a dimer of dimers. One homotetramer interacts with 1 SecA dimer.</text>
</comment>
<dbReference type="AlphaFoldDB" id="A0A370GH32"/>
<accession>A0A370GH32</accession>
<dbReference type="GO" id="GO:0006457">
    <property type="term" value="P:protein folding"/>
    <property type="evidence" value="ECO:0007669"/>
    <property type="project" value="UniProtKB-UniRule"/>
</dbReference>
<dbReference type="NCBIfam" id="NF004393">
    <property type="entry name" value="PRK05751.1-4"/>
    <property type="match status" value="1"/>
</dbReference>
<dbReference type="EMBL" id="QQAX01000018">
    <property type="protein sequence ID" value="RDI41694.1"/>
    <property type="molecule type" value="Genomic_DNA"/>
</dbReference>
<keyword evidence="5" id="KW-0143">Chaperone</keyword>
<evidence type="ECO:0000256" key="1">
    <source>
        <dbReference type="ARBA" id="ARBA00009990"/>
    </source>
</evidence>
<dbReference type="PANTHER" id="PTHR36918">
    <property type="match status" value="1"/>
</dbReference>
<evidence type="ECO:0000256" key="5">
    <source>
        <dbReference type="HAMAP-Rule" id="MF_00821"/>
    </source>
</evidence>
<name>A0A370GH32_9COXI</name>
<dbReference type="GO" id="GO:0005737">
    <property type="term" value="C:cytoplasm"/>
    <property type="evidence" value="ECO:0007669"/>
    <property type="project" value="UniProtKB-SubCell"/>
</dbReference>
<comment type="subcellular location">
    <subcellularLocation>
        <location evidence="5">Cytoplasm</location>
    </subcellularLocation>
</comment>
<keyword evidence="7" id="KW-1185">Reference proteome</keyword>
<dbReference type="InterPro" id="IPR035958">
    <property type="entry name" value="SecB-like_sf"/>
</dbReference>
<organism evidence="6 7">
    <name type="scientific">Aquicella lusitana</name>
    <dbReference type="NCBI Taxonomy" id="254246"/>
    <lineage>
        <taxon>Bacteria</taxon>
        <taxon>Pseudomonadati</taxon>
        <taxon>Pseudomonadota</taxon>
        <taxon>Gammaproteobacteria</taxon>
        <taxon>Legionellales</taxon>
        <taxon>Coxiellaceae</taxon>
        <taxon>Aquicella</taxon>
    </lineage>
</organism>
<keyword evidence="4 5" id="KW-0811">Translocation</keyword>
<dbReference type="Proteomes" id="UP000254720">
    <property type="component" value="Unassembled WGS sequence"/>
</dbReference>
<evidence type="ECO:0000313" key="7">
    <source>
        <dbReference type="Proteomes" id="UP000254720"/>
    </source>
</evidence>
<dbReference type="SUPFAM" id="SSF54611">
    <property type="entry name" value="SecB-like"/>
    <property type="match status" value="1"/>
</dbReference>
<evidence type="ECO:0000256" key="2">
    <source>
        <dbReference type="ARBA" id="ARBA00022448"/>
    </source>
</evidence>
<reference evidence="6 7" key="1">
    <citation type="submission" date="2018-07" db="EMBL/GenBank/DDBJ databases">
        <title>Genomic Encyclopedia of Type Strains, Phase IV (KMG-IV): sequencing the most valuable type-strain genomes for metagenomic binning, comparative biology and taxonomic classification.</title>
        <authorList>
            <person name="Goeker M."/>
        </authorList>
    </citation>
    <scope>NUCLEOTIDE SEQUENCE [LARGE SCALE GENOMIC DNA]</scope>
    <source>
        <strain evidence="6 7">DSM 16500</strain>
    </source>
</reference>
<comment type="caution">
    <text evidence="6">The sequence shown here is derived from an EMBL/GenBank/DDBJ whole genome shotgun (WGS) entry which is preliminary data.</text>
</comment>
<comment type="similarity">
    <text evidence="1 5">Belongs to the SecB family.</text>
</comment>
<dbReference type="GO" id="GO:0015031">
    <property type="term" value="P:protein transport"/>
    <property type="evidence" value="ECO:0007669"/>
    <property type="project" value="UniProtKB-UniRule"/>
</dbReference>
<evidence type="ECO:0000256" key="3">
    <source>
        <dbReference type="ARBA" id="ARBA00022927"/>
    </source>
</evidence>
<keyword evidence="5" id="KW-0963">Cytoplasm</keyword>
<dbReference type="NCBIfam" id="NF004392">
    <property type="entry name" value="PRK05751.1-3"/>
    <property type="match status" value="1"/>
</dbReference>
<dbReference type="RefSeq" id="WP_114834864.1">
    <property type="nucleotide sequence ID" value="NZ_LR699114.1"/>
</dbReference>
<dbReference type="GO" id="GO:0051082">
    <property type="term" value="F:unfolded protein binding"/>
    <property type="evidence" value="ECO:0007669"/>
    <property type="project" value="InterPro"/>
</dbReference>
<comment type="function">
    <text evidence="5">One of the proteins required for the normal export of preproteins out of the cell cytoplasm. It is a molecular chaperone that binds to a subset of precursor proteins, maintaining them in a translocation-competent state. It also specifically binds to its receptor SecA.</text>
</comment>
<dbReference type="OrthoDB" id="9795145at2"/>
<evidence type="ECO:0000256" key="4">
    <source>
        <dbReference type="ARBA" id="ARBA00023010"/>
    </source>
</evidence>
<dbReference type="Gene3D" id="3.10.420.10">
    <property type="entry name" value="SecB-like"/>
    <property type="match status" value="1"/>
</dbReference>
<dbReference type="PANTHER" id="PTHR36918:SF1">
    <property type="entry name" value="PROTEIN-EXPORT PROTEIN SECB"/>
    <property type="match status" value="1"/>
</dbReference>
<protein>
    <recommendedName>
        <fullName evidence="5">Protein-export protein SecB</fullName>
    </recommendedName>
</protein>
<dbReference type="InterPro" id="IPR003708">
    <property type="entry name" value="SecB"/>
</dbReference>
<dbReference type="GO" id="GO:0051262">
    <property type="term" value="P:protein tetramerization"/>
    <property type="evidence" value="ECO:0007669"/>
    <property type="project" value="InterPro"/>
</dbReference>
<sequence>MQQQPNQANQANAPQFEIQRIFVKDISFEAPNTPHTFVEEWKPEVALNLETKSNRLQDNLHEVVLSITATVTTSKKTAFLVEVHQAGVFMINGFPSEQLHQMLGSFCPNILFPYAREVISDVVVRGGFPQLILAPVNFDALYAQHMEKQGQEGNGGGAQKAN</sequence>
<keyword evidence="2 5" id="KW-0813">Transport</keyword>
<dbReference type="Pfam" id="PF02556">
    <property type="entry name" value="SecB"/>
    <property type="match status" value="1"/>
</dbReference>